<dbReference type="InterPro" id="IPR011009">
    <property type="entry name" value="Kinase-like_dom_sf"/>
</dbReference>
<organism evidence="7 8">
    <name type="scientific">Corchorus capsularis</name>
    <name type="common">Jute</name>
    <dbReference type="NCBI Taxonomy" id="210143"/>
    <lineage>
        <taxon>Eukaryota</taxon>
        <taxon>Viridiplantae</taxon>
        <taxon>Streptophyta</taxon>
        <taxon>Embryophyta</taxon>
        <taxon>Tracheophyta</taxon>
        <taxon>Spermatophyta</taxon>
        <taxon>Magnoliopsida</taxon>
        <taxon>eudicotyledons</taxon>
        <taxon>Gunneridae</taxon>
        <taxon>Pentapetalae</taxon>
        <taxon>rosids</taxon>
        <taxon>malvids</taxon>
        <taxon>Malvales</taxon>
        <taxon>Malvaceae</taxon>
        <taxon>Grewioideae</taxon>
        <taxon>Apeibeae</taxon>
        <taxon>Corchorus</taxon>
    </lineage>
</organism>
<protein>
    <recommendedName>
        <fullName evidence="6">Protein kinase domain-containing protein</fullName>
    </recommendedName>
</protein>
<evidence type="ECO:0000256" key="3">
    <source>
        <dbReference type="ARBA" id="ARBA00022777"/>
    </source>
</evidence>
<dbReference type="PROSITE" id="PS00108">
    <property type="entry name" value="PROTEIN_KINASE_ST"/>
    <property type="match status" value="1"/>
</dbReference>
<dbReference type="OMA" id="YCAHGAE"/>
<dbReference type="EMBL" id="AWWV01013669">
    <property type="protein sequence ID" value="OMO60659.1"/>
    <property type="molecule type" value="Genomic_DNA"/>
</dbReference>
<keyword evidence="8" id="KW-1185">Reference proteome</keyword>
<feature type="region of interest" description="Disordered" evidence="5">
    <location>
        <begin position="330"/>
        <end position="398"/>
    </location>
</feature>
<evidence type="ECO:0000313" key="8">
    <source>
        <dbReference type="Proteomes" id="UP000188268"/>
    </source>
</evidence>
<feature type="compositionally biased region" description="Low complexity" evidence="5">
    <location>
        <begin position="349"/>
        <end position="385"/>
    </location>
</feature>
<keyword evidence="4" id="KW-0067">ATP-binding</keyword>
<sequence length="398" mass="44402">MSKSKNFFDKLIKPFKINSSKEGQNEEDLEKIAQQEQKQFSFETLVAATKDFNPHHKLGEGGFGPVYKGKLDDGREIAVKKLSHSSNQGKKEFQNEAKLLARVQHRNVVNLLGYCAHGAEKLLVYEYVSNESLDKLLFKSNRKEELDWKRRYEIIGGVARGLLYLHEDSHNCIIHRDIKASNILLDEKWVPKIADFGMARLFPEDQTHVNTRVAGTNGYMAPEYVMHGHLSVKADVFSFGVLILELISGQRNSSFSLHNLDAQNLLDWAYKLYKRGKSLEIMDPALAPSAVPEQVAMCVQLGLLCTQSDPQLRPTMSRVVVLMSKKLGNLEEPTRPGIPGSRYRRSRRPPGFSSSHGTSGDSDSRTSESTFTNTASASASASTSALAPDPHGKRPMQG</sequence>
<dbReference type="FunFam" id="3.30.200.20:FF:000327">
    <property type="entry name" value="Cysteine-rich receptor-like protein kinase 10"/>
    <property type="match status" value="1"/>
</dbReference>
<dbReference type="InterPro" id="IPR052059">
    <property type="entry name" value="CR_Ser/Thr_kinase"/>
</dbReference>
<comment type="caution">
    <text evidence="7">The sequence shown here is derived from an EMBL/GenBank/DDBJ whole genome shotgun (WGS) entry which is preliminary data.</text>
</comment>
<dbReference type="Proteomes" id="UP000188268">
    <property type="component" value="Unassembled WGS sequence"/>
</dbReference>
<name>A0A1R3GRI9_COCAP</name>
<keyword evidence="1" id="KW-0808">Transferase</keyword>
<dbReference type="GO" id="GO:0004672">
    <property type="term" value="F:protein kinase activity"/>
    <property type="evidence" value="ECO:0007669"/>
    <property type="project" value="InterPro"/>
</dbReference>
<dbReference type="CDD" id="cd14066">
    <property type="entry name" value="STKc_IRAK"/>
    <property type="match status" value="1"/>
</dbReference>
<dbReference type="InterPro" id="IPR008271">
    <property type="entry name" value="Ser/Thr_kinase_AS"/>
</dbReference>
<evidence type="ECO:0000256" key="1">
    <source>
        <dbReference type="ARBA" id="ARBA00022679"/>
    </source>
</evidence>
<feature type="domain" description="Protein kinase" evidence="6">
    <location>
        <begin position="52"/>
        <end position="327"/>
    </location>
</feature>
<evidence type="ECO:0000256" key="4">
    <source>
        <dbReference type="ARBA" id="ARBA00022840"/>
    </source>
</evidence>
<dbReference type="Gene3D" id="3.30.200.20">
    <property type="entry name" value="Phosphorylase Kinase, domain 1"/>
    <property type="match status" value="1"/>
</dbReference>
<dbReference type="Pfam" id="PF00069">
    <property type="entry name" value="Pkinase"/>
    <property type="match status" value="1"/>
</dbReference>
<dbReference type="SUPFAM" id="SSF56112">
    <property type="entry name" value="Protein kinase-like (PK-like)"/>
    <property type="match status" value="1"/>
</dbReference>
<dbReference type="STRING" id="210143.A0A1R3GRI9"/>
<keyword evidence="3" id="KW-0418">Kinase</keyword>
<dbReference type="PANTHER" id="PTHR47973">
    <property type="entry name" value="CYSTEINE-RICH RECEPTOR-LIKE PROTEIN KINASE 3"/>
    <property type="match status" value="1"/>
</dbReference>
<dbReference type="AlphaFoldDB" id="A0A1R3GRI9"/>
<dbReference type="PROSITE" id="PS50011">
    <property type="entry name" value="PROTEIN_KINASE_DOM"/>
    <property type="match status" value="1"/>
</dbReference>
<reference evidence="7 8" key="1">
    <citation type="submission" date="2013-09" db="EMBL/GenBank/DDBJ databases">
        <title>Corchorus capsularis genome sequencing.</title>
        <authorList>
            <person name="Alam M."/>
            <person name="Haque M.S."/>
            <person name="Islam M.S."/>
            <person name="Emdad E.M."/>
            <person name="Islam M.M."/>
            <person name="Ahmed B."/>
            <person name="Halim A."/>
            <person name="Hossen Q.M.M."/>
            <person name="Hossain M.Z."/>
            <person name="Ahmed R."/>
            <person name="Khan M.M."/>
            <person name="Islam R."/>
            <person name="Rashid M.M."/>
            <person name="Khan S.A."/>
            <person name="Rahman M.S."/>
            <person name="Alam M."/>
        </authorList>
    </citation>
    <scope>NUCLEOTIDE SEQUENCE [LARGE SCALE GENOMIC DNA]</scope>
    <source>
        <strain evidence="8">cv. CVL-1</strain>
        <tissue evidence="7">Whole seedling</tissue>
    </source>
</reference>
<accession>A0A1R3GRI9</accession>
<dbReference type="OrthoDB" id="4062651at2759"/>
<evidence type="ECO:0000256" key="2">
    <source>
        <dbReference type="ARBA" id="ARBA00022741"/>
    </source>
</evidence>
<dbReference type="SMART" id="SM00220">
    <property type="entry name" value="S_TKc"/>
    <property type="match status" value="1"/>
</dbReference>
<evidence type="ECO:0000259" key="6">
    <source>
        <dbReference type="PROSITE" id="PS50011"/>
    </source>
</evidence>
<dbReference type="Gramene" id="OMO60659">
    <property type="protein sequence ID" value="OMO60659"/>
    <property type="gene ID" value="CCACVL1_23976"/>
</dbReference>
<dbReference type="GO" id="GO:0005524">
    <property type="term" value="F:ATP binding"/>
    <property type="evidence" value="ECO:0007669"/>
    <property type="project" value="UniProtKB-KW"/>
</dbReference>
<proteinExistence type="predicted"/>
<evidence type="ECO:0000313" key="7">
    <source>
        <dbReference type="EMBL" id="OMO60659.1"/>
    </source>
</evidence>
<dbReference type="InterPro" id="IPR000719">
    <property type="entry name" value="Prot_kinase_dom"/>
</dbReference>
<dbReference type="FunFam" id="1.10.510.10:FF:000581">
    <property type="entry name" value="Cysteine-rich receptor-like protein kinase 10"/>
    <property type="match status" value="1"/>
</dbReference>
<keyword evidence="2" id="KW-0547">Nucleotide-binding</keyword>
<gene>
    <name evidence="7" type="ORF">CCACVL1_23976</name>
</gene>
<evidence type="ECO:0000256" key="5">
    <source>
        <dbReference type="SAM" id="MobiDB-lite"/>
    </source>
</evidence>
<dbReference type="Gene3D" id="1.10.510.10">
    <property type="entry name" value="Transferase(Phosphotransferase) domain 1"/>
    <property type="match status" value="1"/>
</dbReference>